<organism evidence="2">
    <name type="scientific">Schizaphis graminum</name>
    <name type="common">Green bug aphid</name>
    <dbReference type="NCBI Taxonomy" id="13262"/>
    <lineage>
        <taxon>Eukaryota</taxon>
        <taxon>Metazoa</taxon>
        <taxon>Ecdysozoa</taxon>
        <taxon>Arthropoda</taxon>
        <taxon>Hexapoda</taxon>
        <taxon>Insecta</taxon>
        <taxon>Pterygota</taxon>
        <taxon>Neoptera</taxon>
        <taxon>Paraneoptera</taxon>
        <taxon>Hemiptera</taxon>
        <taxon>Sternorrhyncha</taxon>
        <taxon>Aphidomorpha</taxon>
        <taxon>Aphidoidea</taxon>
        <taxon>Aphididae</taxon>
        <taxon>Aphidini</taxon>
        <taxon>Schizaphis</taxon>
    </lineage>
</organism>
<feature type="region of interest" description="Disordered" evidence="1">
    <location>
        <begin position="129"/>
        <end position="156"/>
    </location>
</feature>
<evidence type="ECO:0000256" key="1">
    <source>
        <dbReference type="SAM" id="MobiDB-lite"/>
    </source>
</evidence>
<sequence>MMWSLSIFLNSKNQIPNDFVVLKKEKGGDRARRITLYIRGAGRGESDAGPAITASADVEVPAPPSREVIRSKLGTPSARQSGVCAPLPVAPGGPLARGVPRPIDFRSRAGAGRCSRRDRQRWQRRACTVVSQTRGPPPPTPPPPRTFAVPPTEPRARTHTRRYTAATVADPCATQPRSHHVGFFFFFYTATGAGLT</sequence>
<protein>
    <submittedName>
        <fullName evidence="2">Uncharacterized protein</fullName>
    </submittedName>
</protein>
<dbReference type="AlphaFoldDB" id="A0A2S2P7Y7"/>
<proteinExistence type="predicted"/>
<name>A0A2S2P7Y7_SCHGA</name>
<accession>A0A2S2P7Y7</accession>
<evidence type="ECO:0000313" key="2">
    <source>
        <dbReference type="EMBL" id="MBY25482.1"/>
    </source>
</evidence>
<reference evidence="2" key="1">
    <citation type="submission" date="2018-04" db="EMBL/GenBank/DDBJ databases">
        <title>Transcriptome of Schizaphis graminum biotype I.</title>
        <authorList>
            <person name="Scully E.D."/>
            <person name="Geib S.M."/>
            <person name="Palmer N.A."/>
            <person name="Koch K."/>
            <person name="Bradshaw J."/>
            <person name="Heng-Moss T."/>
            <person name="Sarath G."/>
        </authorList>
    </citation>
    <scope>NUCLEOTIDE SEQUENCE</scope>
</reference>
<dbReference type="EMBL" id="GGMR01012863">
    <property type="protein sequence ID" value="MBY25482.1"/>
    <property type="molecule type" value="Transcribed_RNA"/>
</dbReference>
<feature type="compositionally biased region" description="Pro residues" evidence="1">
    <location>
        <begin position="135"/>
        <end position="145"/>
    </location>
</feature>
<gene>
    <name evidence="2" type="ORF">g.108106</name>
</gene>